<organism evidence="1 2">
    <name type="scientific">Monosporascus cannonballus</name>
    <dbReference type="NCBI Taxonomy" id="155416"/>
    <lineage>
        <taxon>Eukaryota</taxon>
        <taxon>Fungi</taxon>
        <taxon>Dikarya</taxon>
        <taxon>Ascomycota</taxon>
        <taxon>Pezizomycotina</taxon>
        <taxon>Sordariomycetes</taxon>
        <taxon>Xylariomycetidae</taxon>
        <taxon>Xylariales</taxon>
        <taxon>Xylariales incertae sedis</taxon>
        <taxon>Monosporascus</taxon>
    </lineage>
</organism>
<accession>A0ABY0H5T9</accession>
<reference evidence="1 2" key="1">
    <citation type="submission" date="2018-06" db="EMBL/GenBank/DDBJ databases">
        <title>Complete Genomes of Monosporascus.</title>
        <authorList>
            <person name="Robinson A.J."/>
            <person name="Natvig D.O."/>
        </authorList>
    </citation>
    <scope>NUCLEOTIDE SEQUENCE [LARGE SCALE GENOMIC DNA]</scope>
    <source>
        <strain evidence="1 2">CBS 609.92</strain>
    </source>
</reference>
<gene>
    <name evidence="1" type="ORF">DL762_005462</name>
</gene>
<dbReference type="EMBL" id="QJNS01000153">
    <property type="protein sequence ID" value="RYO84801.1"/>
    <property type="molecule type" value="Genomic_DNA"/>
</dbReference>
<keyword evidence="2" id="KW-1185">Reference proteome</keyword>
<protein>
    <submittedName>
        <fullName evidence="1">Uncharacterized protein</fullName>
    </submittedName>
</protein>
<comment type="caution">
    <text evidence="1">The sequence shown here is derived from an EMBL/GenBank/DDBJ whole genome shotgun (WGS) entry which is preliminary data.</text>
</comment>
<dbReference type="Proteomes" id="UP000294003">
    <property type="component" value="Unassembled WGS sequence"/>
</dbReference>
<proteinExistence type="predicted"/>
<evidence type="ECO:0000313" key="2">
    <source>
        <dbReference type="Proteomes" id="UP000294003"/>
    </source>
</evidence>
<evidence type="ECO:0000313" key="1">
    <source>
        <dbReference type="EMBL" id="RYO84801.1"/>
    </source>
</evidence>
<name>A0ABY0H5T9_9PEZI</name>
<sequence length="84" mass="8955">MLCGTGPARLWAVASSKENGKDVVAFRTELGSVAADRVLKKCCADKDVCEGYYISEGKPEVMFVAAAPGSRQVIMLQAIRGGFE</sequence>